<evidence type="ECO:0008006" key="5">
    <source>
        <dbReference type="Google" id="ProtNLM"/>
    </source>
</evidence>
<feature type="region of interest" description="Disordered" evidence="1">
    <location>
        <begin position="90"/>
        <end position="145"/>
    </location>
</feature>
<dbReference type="STRING" id="394096.DB31_5208"/>
<keyword evidence="4" id="KW-1185">Reference proteome</keyword>
<reference evidence="3 4" key="1">
    <citation type="submission" date="2014-04" db="EMBL/GenBank/DDBJ databases">
        <title>Genome assembly of Hyalangium minutum DSM 14724.</title>
        <authorList>
            <person name="Sharma G."/>
            <person name="Subramanian S."/>
        </authorList>
    </citation>
    <scope>NUCLEOTIDE SEQUENCE [LARGE SCALE GENOMIC DNA]</scope>
    <source>
        <strain evidence="3 4">DSM 14724</strain>
    </source>
</reference>
<feature type="compositionally biased region" description="Basic and acidic residues" evidence="1">
    <location>
        <begin position="90"/>
        <end position="107"/>
    </location>
</feature>
<name>A0A085WR53_9BACT</name>
<protein>
    <recommendedName>
        <fullName evidence="5">Lipoprotein</fullName>
    </recommendedName>
</protein>
<keyword evidence="2" id="KW-0732">Signal</keyword>
<comment type="caution">
    <text evidence="3">The sequence shown here is derived from an EMBL/GenBank/DDBJ whole genome shotgun (WGS) entry which is preliminary data.</text>
</comment>
<sequence>MVRNPRLKTLSRPLVGLASTVLLALAPVGCSKKPGPPSEAYEQAHTRFSKLYAQQLDDAFTDPQMDEIDALLTQVPPDSMDASSARELQQRIKDGKAKVEKRRREAEASIAAANERDSFPSTPLPGEPEQAPPSPSAPLDAGPNIQGPVRGSPASELTAGYLGCFQRMKSITVTGRGQRDAWEMAERARCSQQFPSFVGQVVIIEDDKVFAVLPKSAVTVTFETKDGGTTTGDATPQPQQ</sequence>
<evidence type="ECO:0000313" key="3">
    <source>
        <dbReference type="EMBL" id="KFE70166.1"/>
    </source>
</evidence>
<dbReference type="Proteomes" id="UP000028725">
    <property type="component" value="Unassembled WGS sequence"/>
</dbReference>
<organism evidence="3 4">
    <name type="scientific">Hyalangium minutum</name>
    <dbReference type="NCBI Taxonomy" id="394096"/>
    <lineage>
        <taxon>Bacteria</taxon>
        <taxon>Pseudomonadati</taxon>
        <taxon>Myxococcota</taxon>
        <taxon>Myxococcia</taxon>
        <taxon>Myxococcales</taxon>
        <taxon>Cystobacterineae</taxon>
        <taxon>Archangiaceae</taxon>
        <taxon>Hyalangium</taxon>
    </lineage>
</organism>
<accession>A0A085WR53</accession>
<dbReference type="EMBL" id="JMCB01000003">
    <property type="protein sequence ID" value="KFE70166.1"/>
    <property type="molecule type" value="Genomic_DNA"/>
</dbReference>
<gene>
    <name evidence="3" type="ORF">DB31_5208</name>
</gene>
<evidence type="ECO:0000313" key="4">
    <source>
        <dbReference type="Proteomes" id="UP000028725"/>
    </source>
</evidence>
<feature type="signal peptide" evidence="2">
    <location>
        <begin position="1"/>
        <end position="24"/>
    </location>
</feature>
<feature type="chain" id="PRO_5001799895" description="Lipoprotein" evidence="2">
    <location>
        <begin position="25"/>
        <end position="240"/>
    </location>
</feature>
<evidence type="ECO:0000256" key="1">
    <source>
        <dbReference type="SAM" id="MobiDB-lite"/>
    </source>
</evidence>
<feature type="compositionally biased region" description="Pro residues" evidence="1">
    <location>
        <begin position="122"/>
        <end position="136"/>
    </location>
</feature>
<dbReference type="AlphaFoldDB" id="A0A085WR53"/>
<evidence type="ECO:0000256" key="2">
    <source>
        <dbReference type="SAM" id="SignalP"/>
    </source>
</evidence>
<proteinExistence type="predicted"/>